<protein>
    <submittedName>
        <fullName evidence="1">Uncharacterized protein</fullName>
    </submittedName>
</protein>
<organism evidence="1 2">
    <name type="scientific">Perkinsus olseni</name>
    <name type="common">Perkinsus atlanticus</name>
    <dbReference type="NCBI Taxonomy" id="32597"/>
    <lineage>
        <taxon>Eukaryota</taxon>
        <taxon>Sar</taxon>
        <taxon>Alveolata</taxon>
        <taxon>Perkinsozoa</taxon>
        <taxon>Perkinsea</taxon>
        <taxon>Perkinsida</taxon>
        <taxon>Perkinsidae</taxon>
        <taxon>Perkinsus</taxon>
    </lineage>
</organism>
<reference evidence="1 2" key="1">
    <citation type="submission" date="2020-04" db="EMBL/GenBank/DDBJ databases">
        <title>Perkinsus olseni comparative genomics.</title>
        <authorList>
            <person name="Bogema D.R."/>
        </authorList>
    </citation>
    <scope>NUCLEOTIDE SEQUENCE [LARGE SCALE GENOMIC DNA]</scope>
    <source>
        <strain evidence="1">00978-12</strain>
    </source>
</reference>
<proteinExistence type="predicted"/>
<dbReference type="Gene3D" id="3.40.50.1000">
    <property type="entry name" value="HAD superfamily/HAD-like"/>
    <property type="match status" value="1"/>
</dbReference>
<accession>A0A7J6NU15</accession>
<evidence type="ECO:0000313" key="1">
    <source>
        <dbReference type="EMBL" id="KAF4687080.1"/>
    </source>
</evidence>
<dbReference type="EMBL" id="JABANP010000198">
    <property type="protein sequence ID" value="KAF4687080.1"/>
    <property type="molecule type" value="Genomic_DNA"/>
</dbReference>
<dbReference type="Proteomes" id="UP000541610">
    <property type="component" value="Unassembled WGS sequence"/>
</dbReference>
<dbReference type="AlphaFoldDB" id="A0A7J6NU15"/>
<dbReference type="OrthoDB" id="26970at2759"/>
<name>A0A7J6NU15_PEROL</name>
<dbReference type="SUPFAM" id="SSF56784">
    <property type="entry name" value="HAD-like"/>
    <property type="match status" value="1"/>
</dbReference>
<evidence type="ECO:0000313" key="2">
    <source>
        <dbReference type="Proteomes" id="UP000541610"/>
    </source>
</evidence>
<dbReference type="InterPro" id="IPR023214">
    <property type="entry name" value="HAD_sf"/>
</dbReference>
<sequence>MDGVLCNLDAALGREMHDRNTGAFEDLFFNIAGPSMSYGVLPIAPSQRIRYSITTEVALPTLEVVQFISFWYSSLDESYRDYVLEILYSRGFFESIPPVPGAIQGVMLLASVPNVIVTSTYLLDSRHCASEKKKRVDDHLGTDPRDL</sequence>
<dbReference type="InterPro" id="IPR036412">
    <property type="entry name" value="HAD-like_sf"/>
</dbReference>
<comment type="caution">
    <text evidence="1">The sequence shown here is derived from an EMBL/GenBank/DDBJ whole genome shotgun (WGS) entry which is preliminary data.</text>
</comment>
<gene>
    <name evidence="1" type="ORF">FOZ60_004347</name>
</gene>